<protein>
    <submittedName>
        <fullName evidence="3">Acyltransferase</fullName>
        <ecNumber evidence="3">2.3.1.-</ecNumber>
    </submittedName>
</protein>
<dbReference type="GO" id="GO:0016746">
    <property type="term" value="F:acyltransferase activity"/>
    <property type="evidence" value="ECO:0007669"/>
    <property type="project" value="UniProtKB-KW"/>
</dbReference>
<dbReference type="CDD" id="cd04647">
    <property type="entry name" value="LbH_MAT_like"/>
    <property type="match status" value="1"/>
</dbReference>
<evidence type="ECO:0000313" key="4">
    <source>
        <dbReference type="Proteomes" id="UP001595456"/>
    </source>
</evidence>
<name>A0ABV7E5R2_9SPHN</name>
<comment type="similarity">
    <text evidence="1">Belongs to the transferase hexapeptide repeat family.</text>
</comment>
<dbReference type="PANTHER" id="PTHR23416:SF23">
    <property type="entry name" value="ACETYLTRANSFERASE C18B11.09C-RELATED"/>
    <property type="match status" value="1"/>
</dbReference>
<reference evidence="4" key="1">
    <citation type="journal article" date="2019" name="Int. J. Syst. Evol. Microbiol.">
        <title>The Global Catalogue of Microorganisms (GCM) 10K type strain sequencing project: providing services to taxonomists for standard genome sequencing and annotation.</title>
        <authorList>
            <consortium name="The Broad Institute Genomics Platform"/>
            <consortium name="The Broad Institute Genome Sequencing Center for Infectious Disease"/>
            <person name="Wu L."/>
            <person name="Ma J."/>
        </authorList>
    </citation>
    <scope>NUCLEOTIDE SEQUENCE [LARGE SCALE GENOMIC DNA]</scope>
    <source>
        <strain evidence="4">KCTC 52607</strain>
    </source>
</reference>
<dbReference type="InterPro" id="IPR001451">
    <property type="entry name" value="Hexapep"/>
</dbReference>
<evidence type="ECO:0000256" key="1">
    <source>
        <dbReference type="ARBA" id="ARBA00007274"/>
    </source>
</evidence>
<dbReference type="InterPro" id="IPR011004">
    <property type="entry name" value="Trimer_LpxA-like_sf"/>
</dbReference>
<dbReference type="Proteomes" id="UP001595456">
    <property type="component" value="Unassembled WGS sequence"/>
</dbReference>
<proteinExistence type="inferred from homology"/>
<gene>
    <name evidence="3" type="ORF">ACFODU_09435</name>
</gene>
<dbReference type="SUPFAM" id="SSF51161">
    <property type="entry name" value="Trimeric LpxA-like enzymes"/>
    <property type="match status" value="1"/>
</dbReference>
<dbReference type="EC" id="2.3.1.-" evidence="3"/>
<dbReference type="EMBL" id="JBHRST010000013">
    <property type="protein sequence ID" value="MFC3098018.1"/>
    <property type="molecule type" value="Genomic_DNA"/>
</dbReference>
<dbReference type="Pfam" id="PF00132">
    <property type="entry name" value="Hexapep"/>
    <property type="match status" value="1"/>
</dbReference>
<keyword evidence="4" id="KW-1185">Reference proteome</keyword>
<sequence>MGDGDRRAHKRKLGKGDRGKRLLRSILDPRAWLHLLKIVNYHNYMHVMPLRQITLGSDPGISPDAVFSNAERITIGNRVRIGSRCHLWAGPSTGRIIIGDDVLFGPEVMVTAASYDYNHGQPVTDQPMNEADIVIGNDVWLATRCIILPGARIGDGAIIAAGAIVKGEIPPMTIAAGSPARVVGARRITGPA</sequence>
<evidence type="ECO:0000256" key="2">
    <source>
        <dbReference type="ARBA" id="ARBA00022679"/>
    </source>
</evidence>
<organism evidence="3 4">
    <name type="scientific">Alteraurantiacibacter palmitatis</name>
    <dbReference type="NCBI Taxonomy" id="2054628"/>
    <lineage>
        <taxon>Bacteria</taxon>
        <taxon>Pseudomonadati</taxon>
        <taxon>Pseudomonadota</taxon>
        <taxon>Alphaproteobacteria</taxon>
        <taxon>Sphingomonadales</taxon>
        <taxon>Erythrobacteraceae</taxon>
        <taxon>Alteraurantiacibacter</taxon>
    </lineage>
</organism>
<dbReference type="RefSeq" id="WP_336925435.1">
    <property type="nucleotide sequence ID" value="NZ_JBANRO010000004.1"/>
</dbReference>
<dbReference type="InterPro" id="IPR051159">
    <property type="entry name" value="Hexapeptide_acetyltransf"/>
</dbReference>
<comment type="caution">
    <text evidence="3">The sequence shown here is derived from an EMBL/GenBank/DDBJ whole genome shotgun (WGS) entry which is preliminary data.</text>
</comment>
<keyword evidence="3" id="KW-0012">Acyltransferase</keyword>
<evidence type="ECO:0000313" key="3">
    <source>
        <dbReference type="EMBL" id="MFC3098018.1"/>
    </source>
</evidence>
<dbReference type="PANTHER" id="PTHR23416">
    <property type="entry name" value="SIALIC ACID SYNTHASE-RELATED"/>
    <property type="match status" value="1"/>
</dbReference>
<dbReference type="Gene3D" id="2.160.10.10">
    <property type="entry name" value="Hexapeptide repeat proteins"/>
    <property type="match status" value="1"/>
</dbReference>
<keyword evidence="2 3" id="KW-0808">Transferase</keyword>
<accession>A0ABV7E5R2</accession>